<dbReference type="Proteomes" id="UP000297452">
    <property type="component" value="Unassembled WGS sequence"/>
</dbReference>
<dbReference type="GO" id="GO:0005975">
    <property type="term" value="P:carbohydrate metabolic process"/>
    <property type="evidence" value="ECO:0007669"/>
    <property type="project" value="InterPro"/>
</dbReference>
<dbReference type="InterPro" id="IPR004276">
    <property type="entry name" value="GlycoTrans_28_N"/>
</dbReference>
<evidence type="ECO:0000259" key="1">
    <source>
        <dbReference type="Pfam" id="PF03033"/>
    </source>
</evidence>
<reference evidence="2 3" key="1">
    <citation type="submission" date="2017-12" db="EMBL/GenBank/DDBJ databases">
        <title>Comparative genomics of Botrytis spp.</title>
        <authorList>
            <person name="Valero-Jimenez C.A."/>
            <person name="Tapia P."/>
            <person name="Veloso J."/>
            <person name="Silva-Moreno E."/>
            <person name="Staats M."/>
            <person name="Valdes J.H."/>
            <person name="Van Kan J.A.L."/>
        </authorList>
    </citation>
    <scope>NUCLEOTIDE SEQUENCE [LARGE SCALE GENOMIC DNA]</scope>
    <source>
        <strain evidence="2 3">MUCL2120</strain>
    </source>
</reference>
<dbReference type="EMBL" id="PQXJ01000090">
    <property type="protein sequence ID" value="TGO64271.1"/>
    <property type="molecule type" value="Genomic_DNA"/>
</dbReference>
<name>A0A4Z1IS02_9HELO</name>
<proteinExistence type="predicted"/>
<evidence type="ECO:0000313" key="3">
    <source>
        <dbReference type="Proteomes" id="UP000297452"/>
    </source>
</evidence>
<dbReference type="Pfam" id="PF03033">
    <property type="entry name" value="Glyco_transf_28"/>
    <property type="match status" value="1"/>
</dbReference>
<dbReference type="AlphaFoldDB" id="A0A4Z1IS02"/>
<sequence>MSDKVKIRIDDFEIQELSEDGHINWDQPPPYDAVLHGSSGNISATITDDGRLDVCVKTKTASSDLFLPILPDNSTPHAALVSTYSAHPPLNIDIQIVGSRGDVQPFIVLGQELKASGHRIRIATHGNFKDFVESSNLEFLPIDGDPTGLMAYMVKNPSIIPTFNTLRSGDIGRKRKMIYTMLNSY</sequence>
<gene>
    <name evidence="2" type="ORF">BOTNAR_0090g00010</name>
</gene>
<dbReference type="InterPro" id="IPR050426">
    <property type="entry name" value="Glycosyltransferase_28"/>
</dbReference>
<dbReference type="PANTHER" id="PTHR48050">
    <property type="entry name" value="STEROL 3-BETA-GLUCOSYLTRANSFERASE"/>
    <property type="match status" value="1"/>
</dbReference>
<accession>A0A4Z1IS02</accession>
<dbReference type="GO" id="GO:0016758">
    <property type="term" value="F:hexosyltransferase activity"/>
    <property type="evidence" value="ECO:0007669"/>
    <property type="project" value="InterPro"/>
</dbReference>
<dbReference type="STRING" id="278944.A0A4Z1IS02"/>
<organism evidence="2 3">
    <name type="scientific">Botryotinia narcissicola</name>
    <dbReference type="NCBI Taxonomy" id="278944"/>
    <lineage>
        <taxon>Eukaryota</taxon>
        <taxon>Fungi</taxon>
        <taxon>Dikarya</taxon>
        <taxon>Ascomycota</taxon>
        <taxon>Pezizomycotina</taxon>
        <taxon>Leotiomycetes</taxon>
        <taxon>Helotiales</taxon>
        <taxon>Sclerotiniaceae</taxon>
        <taxon>Botryotinia</taxon>
    </lineage>
</organism>
<feature type="domain" description="Glycosyltransferase family 28 N-terminal" evidence="1">
    <location>
        <begin position="96"/>
        <end position="163"/>
    </location>
</feature>
<evidence type="ECO:0000313" key="2">
    <source>
        <dbReference type="EMBL" id="TGO64271.1"/>
    </source>
</evidence>
<dbReference type="PANTHER" id="PTHR48050:SF13">
    <property type="entry name" value="STEROL 3-BETA-GLUCOSYLTRANSFERASE UGT80A2"/>
    <property type="match status" value="1"/>
</dbReference>
<comment type="caution">
    <text evidence="2">The sequence shown here is derived from an EMBL/GenBank/DDBJ whole genome shotgun (WGS) entry which is preliminary data.</text>
</comment>
<dbReference type="OrthoDB" id="5835829at2759"/>
<protein>
    <recommendedName>
        <fullName evidence="1">Glycosyltransferase family 28 N-terminal domain-containing protein</fullName>
    </recommendedName>
</protein>
<dbReference type="SUPFAM" id="SSF53756">
    <property type="entry name" value="UDP-Glycosyltransferase/glycogen phosphorylase"/>
    <property type="match status" value="1"/>
</dbReference>
<dbReference type="Gene3D" id="3.40.50.2000">
    <property type="entry name" value="Glycogen Phosphorylase B"/>
    <property type="match status" value="1"/>
</dbReference>
<keyword evidence="3" id="KW-1185">Reference proteome</keyword>